<protein>
    <recommendedName>
        <fullName evidence="1">Xylose isomerase-like TIM barrel domain-containing protein</fullName>
    </recommendedName>
</protein>
<dbReference type="InterPro" id="IPR036237">
    <property type="entry name" value="Xyl_isomerase-like_sf"/>
</dbReference>
<reference evidence="3" key="1">
    <citation type="submission" date="2016-02" db="EMBL/GenBank/DDBJ databases">
        <authorList>
            <person name="Sanders J.G."/>
            <person name="Lin J.Y."/>
            <person name="Wertz J.T."/>
            <person name="Russell J.A."/>
            <person name="Moreau C.S."/>
            <person name="Powell S."/>
        </authorList>
    </citation>
    <scope>NUCLEOTIDE SEQUENCE [LARGE SCALE GENOMIC DNA]</scope>
    <source>
        <strain evidence="3">CAG34</strain>
    </source>
</reference>
<evidence type="ECO:0000313" key="2">
    <source>
        <dbReference type="EMBL" id="KXU36638.1"/>
    </source>
</evidence>
<dbReference type="SUPFAM" id="SSF51658">
    <property type="entry name" value="Xylose isomerase-like"/>
    <property type="match status" value="1"/>
</dbReference>
<accession>A0A139SQ12</accession>
<sequence length="290" mass="31214">MAALCAAFLSCFGPSGCSQQGGKAEDKPVAMHMHWLRDMASEEAQFETVRAAGVRLVEISGRQSLSAEELKALLDKYELRTIGMYVGGLDGGLNELRNNLDGLVAFNKAIGNRVLVVPSVPREERPDTAQGWIALGRELGQLAERAAAAGMLLAYHNHDFEMVEFGGKTALELLFESAVSALKAEVDVAWVARGGRDPAEMLERLSGRVYSIHAKDNWPEGEGEAERGFADVGSGVLDWAAILPAAARAGVQSSLSTTALTTRQSQSGVARSISRHICLRGRSTDERNYI</sequence>
<dbReference type="PANTHER" id="PTHR12110:SF41">
    <property type="entry name" value="INOSOSE DEHYDRATASE"/>
    <property type="match status" value="1"/>
</dbReference>
<name>A0A139SQ12_9BACT</name>
<dbReference type="InterPro" id="IPR050312">
    <property type="entry name" value="IolE/XylAMocC-like"/>
</dbReference>
<proteinExistence type="predicted"/>
<dbReference type="Gene3D" id="3.20.20.150">
    <property type="entry name" value="Divalent-metal-dependent TIM barrel enzymes"/>
    <property type="match status" value="1"/>
</dbReference>
<comment type="caution">
    <text evidence="2">The sequence shown here is derived from an EMBL/GenBank/DDBJ whole genome shotgun (WGS) entry which is preliminary data.</text>
</comment>
<evidence type="ECO:0000259" key="1">
    <source>
        <dbReference type="Pfam" id="PF01261"/>
    </source>
</evidence>
<dbReference type="PANTHER" id="PTHR12110">
    <property type="entry name" value="HYDROXYPYRUVATE ISOMERASE"/>
    <property type="match status" value="1"/>
</dbReference>
<dbReference type="AlphaFoldDB" id="A0A139SQ12"/>
<gene>
    <name evidence="2" type="ORF">AXK11_03630</name>
</gene>
<dbReference type="Pfam" id="PF01261">
    <property type="entry name" value="AP_endonuc_2"/>
    <property type="match status" value="1"/>
</dbReference>
<organism evidence="2 3">
    <name type="scientific">Cephaloticoccus primus</name>
    <dbReference type="NCBI Taxonomy" id="1548207"/>
    <lineage>
        <taxon>Bacteria</taxon>
        <taxon>Pseudomonadati</taxon>
        <taxon>Verrucomicrobiota</taxon>
        <taxon>Opitutia</taxon>
        <taxon>Opitutales</taxon>
        <taxon>Opitutaceae</taxon>
        <taxon>Cephaloticoccus</taxon>
    </lineage>
</organism>
<dbReference type="EMBL" id="LSZQ01000029">
    <property type="protein sequence ID" value="KXU36638.1"/>
    <property type="molecule type" value="Genomic_DNA"/>
</dbReference>
<dbReference type="STRING" id="1548207.AXK11_03630"/>
<keyword evidence="3" id="KW-1185">Reference proteome</keyword>
<dbReference type="Proteomes" id="UP000070058">
    <property type="component" value="Unassembled WGS sequence"/>
</dbReference>
<dbReference type="InterPro" id="IPR013022">
    <property type="entry name" value="Xyl_isomerase-like_TIM-brl"/>
</dbReference>
<evidence type="ECO:0000313" key="3">
    <source>
        <dbReference type="Proteomes" id="UP000070058"/>
    </source>
</evidence>
<feature type="domain" description="Xylose isomerase-like TIM barrel" evidence="1">
    <location>
        <begin position="46"/>
        <end position="253"/>
    </location>
</feature>